<dbReference type="GO" id="GO:0005102">
    <property type="term" value="F:signaling receptor binding"/>
    <property type="evidence" value="ECO:0007669"/>
    <property type="project" value="InterPro"/>
</dbReference>
<organism evidence="9">
    <name type="scientific">Bacillus thuringiensis</name>
    <dbReference type="NCBI Taxonomy" id="1428"/>
    <lineage>
        <taxon>Bacteria</taxon>
        <taxon>Bacillati</taxon>
        <taxon>Bacillota</taxon>
        <taxon>Bacilli</taxon>
        <taxon>Bacillales</taxon>
        <taxon>Bacillaceae</taxon>
        <taxon>Bacillus</taxon>
        <taxon>Bacillus cereus group</taxon>
    </lineage>
</organism>
<dbReference type="InterPro" id="IPR036399">
    <property type="entry name" value="Pest_cryst_cen_dom_sf"/>
</dbReference>
<evidence type="ECO:0000313" key="9">
    <source>
        <dbReference type="EMBL" id="ACP43735.1"/>
    </source>
</evidence>
<feature type="domain" description="Pesticidal crystal protein" evidence="7">
    <location>
        <begin position="524"/>
        <end position="654"/>
    </location>
</feature>
<dbReference type="Pfam" id="PF03944">
    <property type="entry name" value="Endotoxin_C"/>
    <property type="match status" value="1"/>
</dbReference>
<gene>
    <name evidence="9" type="primary">cry53Ba</name>
</gene>
<feature type="non-terminal residue" evidence="9">
    <location>
        <position position="703"/>
    </location>
</feature>
<evidence type="ECO:0000256" key="3">
    <source>
        <dbReference type="ARBA" id="ARBA00022969"/>
    </source>
</evidence>
<dbReference type="InterPro" id="IPR005639">
    <property type="entry name" value="Pest_crys_dom_I"/>
</dbReference>
<evidence type="ECO:0000256" key="5">
    <source>
        <dbReference type="ARBA" id="ARBA00029653"/>
    </source>
</evidence>
<sequence length="703" mass="79733">MNSYQNKNEYEILDASQNNSNMSNRYPRYPLANDPQASMQNTNYKDWLATCNGTPAPLYNSSQLLKISGNVVSRALGMLPIPGIAPLLSFLSTLLWPSGSSGNTIWESLMKEAADLIDQKLEENILRQATANLAGLQGLLGSYNSAFASWEAGGNATPDLVKGYMESLHRTFVQDIIGSFTIPGYEKILLPTYAITANFHLMLLRDIEIYGGKKTPEGKDGLNFDPKDLNFYNCELKKYKELYTNHCLNTYNKGLASEKEKGWVPFHRYRREMTLAVLDIIALFPLYDARLYPAKNNKEMPVKSELTREIYSDVINSDRFGVVPPYNYAQNEERYTRPPHLFTWLRGLDFVTNVLTSGTWVYRWSVLTGLSKEIFLYKREWYYNWSFSGLSCRVWWKNFQHYYCRRFLYLELVAKKLSIYFPLVFYDKYRTDYFLTNKNNSSTEKVYGYVAGNANLPTVQTDFDFLTNKEVTGPPTYNNYNHILSYLLLGYDWNQTGGIGTHGYSFAFTHSSVDPYNTIAPDKITQIPAVKAFEISDAGPSQVIAGPGHTGGDVVRLYLSGRLKIRLTPASTNKNYLVRVRYASPVSGTLRVERWSPSSVTNRDFTRLATGGFNSFGYVDTLVTTCNQSGVEIIIQNLGASDVIIDKVEFIPYDIPIDKCTKCEFEGNVCTCRCEGVQSLEKEKEIVNSLFVKENKVCTEVGG</sequence>
<dbReference type="InterPro" id="IPR036716">
    <property type="entry name" value="Pest_crys_N_sf"/>
</dbReference>
<dbReference type="AlphaFoldDB" id="D5FIH1"/>
<evidence type="ECO:0000259" key="8">
    <source>
        <dbReference type="Pfam" id="PF03945"/>
    </source>
</evidence>
<evidence type="ECO:0000256" key="1">
    <source>
        <dbReference type="ARBA" id="ARBA00007819"/>
    </source>
</evidence>
<dbReference type="CDD" id="cd04085">
    <property type="entry name" value="delta_endotoxin_C"/>
    <property type="match status" value="1"/>
</dbReference>
<feature type="domain" description="Pesticidal crystal protein" evidence="8">
    <location>
        <begin position="72"/>
        <end position="288"/>
    </location>
</feature>
<keyword evidence="4" id="KW-0843">Virulence</keyword>
<dbReference type="SUPFAM" id="SSF49785">
    <property type="entry name" value="Galactose-binding domain-like"/>
    <property type="match status" value="1"/>
</dbReference>
<dbReference type="GO" id="GO:0030435">
    <property type="term" value="P:sporulation resulting in formation of a cellular spore"/>
    <property type="evidence" value="ECO:0007669"/>
    <property type="project" value="UniProtKB-KW"/>
</dbReference>
<keyword evidence="3" id="KW-0749">Sporulation</keyword>
<dbReference type="SUPFAM" id="SSF51096">
    <property type="entry name" value="delta-Endotoxin (insectocide), middle domain"/>
    <property type="match status" value="1"/>
</dbReference>
<evidence type="ECO:0000256" key="2">
    <source>
        <dbReference type="ARBA" id="ARBA00022656"/>
    </source>
</evidence>
<feature type="domain" description="Pesticidal crystal protein" evidence="6">
    <location>
        <begin position="302"/>
        <end position="514"/>
    </location>
</feature>
<dbReference type="InterPro" id="IPR008979">
    <property type="entry name" value="Galactose-bd-like_sf"/>
</dbReference>
<dbReference type="InterPro" id="IPR005638">
    <property type="entry name" value="Pest_crys_dom-III"/>
</dbReference>
<proteinExistence type="inferred from homology"/>
<evidence type="ECO:0000259" key="7">
    <source>
        <dbReference type="Pfam" id="PF03944"/>
    </source>
</evidence>
<name>D5FIH1_BACTU</name>
<dbReference type="Gene3D" id="2.60.120.260">
    <property type="entry name" value="Galactose-binding domain-like"/>
    <property type="match status" value="1"/>
</dbReference>
<dbReference type="Pfam" id="PF00555">
    <property type="entry name" value="Endotoxin_M"/>
    <property type="match status" value="1"/>
</dbReference>
<dbReference type="SMR" id="D5FIH1"/>
<dbReference type="Gene3D" id="2.100.10.10">
    <property type="entry name" value="Pesticidal crystal protein, central domain"/>
    <property type="match status" value="1"/>
</dbReference>
<dbReference type="GO" id="GO:0001907">
    <property type="term" value="P:symbiont-mediated killing of host cell"/>
    <property type="evidence" value="ECO:0007669"/>
    <property type="project" value="InterPro"/>
</dbReference>
<accession>D5FIH1</accession>
<evidence type="ECO:0000256" key="4">
    <source>
        <dbReference type="ARBA" id="ARBA00023026"/>
    </source>
</evidence>
<protein>
    <recommendedName>
        <fullName evidence="5">Crystaline entomocidal protoxin</fullName>
    </recommendedName>
</protein>
<dbReference type="InterPro" id="IPR001178">
    <property type="entry name" value="Pest_cryst_dom_II"/>
</dbReference>
<comment type="similarity">
    <text evidence="1">Belongs to the delta endotoxin family.</text>
</comment>
<dbReference type="EMBL" id="FJ361760">
    <property type="protein sequence ID" value="ACP43735.1"/>
    <property type="molecule type" value="Genomic_DNA"/>
</dbReference>
<evidence type="ECO:0000259" key="6">
    <source>
        <dbReference type="Pfam" id="PF00555"/>
    </source>
</evidence>
<dbReference type="Pfam" id="PF03945">
    <property type="entry name" value="Endotoxin_N"/>
    <property type="match status" value="1"/>
</dbReference>
<dbReference type="GO" id="GO:0090729">
    <property type="term" value="F:toxin activity"/>
    <property type="evidence" value="ECO:0007669"/>
    <property type="project" value="UniProtKB-KW"/>
</dbReference>
<reference evidence="9" key="1">
    <citation type="journal article" date="2010" name="Can. J. Microbiol.">
        <title>Characterization and expression of a novel holotype insecticidal crystal protein gene from native Bacillus thuringiensis BM59-2.</title>
        <authorList>
            <person name="Zheng A."/>
            <person name="Zhu J."/>
            <person name="Wang L."/>
            <person name="Li S."/>
            <person name="Deng Q."/>
            <person name="Wang S."/>
            <person name="Tan F."/>
            <person name="Yu X."/>
            <person name="Guan P."/>
            <person name="Liang H."/>
            <person name="Li P."/>
        </authorList>
    </citation>
    <scope>NUCLEOTIDE SEQUENCE</scope>
    <source>
        <strain evidence="9">Bm59-2</strain>
    </source>
</reference>
<dbReference type="SUPFAM" id="SSF56849">
    <property type="entry name" value="delta-Endotoxin (insectocide), N-terminal domain"/>
    <property type="match status" value="1"/>
</dbReference>
<keyword evidence="2" id="KW-0800">Toxin</keyword>
<dbReference type="Gene3D" id="1.20.190.10">
    <property type="entry name" value="Pesticidal crystal protein, N-terminal domain"/>
    <property type="match status" value="1"/>
</dbReference>